<organism evidence="2 3">
    <name type="scientific">Diaporthe helianthi</name>
    <dbReference type="NCBI Taxonomy" id="158607"/>
    <lineage>
        <taxon>Eukaryota</taxon>
        <taxon>Fungi</taxon>
        <taxon>Dikarya</taxon>
        <taxon>Ascomycota</taxon>
        <taxon>Pezizomycotina</taxon>
        <taxon>Sordariomycetes</taxon>
        <taxon>Sordariomycetidae</taxon>
        <taxon>Diaporthales</taxon>
        <taxon>Diaporthaceae</taxon>
        <taxon>Diaporthe</taxon>
    </lineage>
</organism>
<dbReference type="OrthoDB" id="5326237at2759"/>
<evidence type="ECO:0000313" key="2">
    <source>
        <dbReference type="EMBL" id="POS79031.1"/>
    </source>
</evidence>
<dbReference type="InParanoid" id="A0A2P5I942"/>
<name>A0A2P5I942_DIAHE</name>
<gene>
    <name evidence="2" type="ORF">DHEL01_v202576</name>
</gene>
<keyword evidence="3" id="KW-1185">Reference proteome</keyword>
<dbReference type="Proteomes" id="UP000094444">
    <property type="component" value="Unassembled WGS sequence"/>
</dbReference>
<proteinExistence type="predicted"/>
<comment type="caution">
    <text evidence="2">The sequence shown here is derived from an EMBL/GenBank/DDBJ whole genome shotgun (WGS) entry which is preliminary data.</text>
</comment>
<feature type="region of interest" description="Disordered" evidence="1">
    <location>
        <begin position="52"/>
        <end position="91"/>
    </location>
</feature>
<protein>
    <submittedName>
        <fullName evidence="2">Uncharacterized protein</fullName>
    </submittedName>
</protein>
<dbReference type="EMBL" id="MAVT02000142">
    <property type="protein sequence ID" value="POS79031.1"/>
    <property type="molecule type" value="Genomic_DNA"/>
</dbReference>
<dbReference type="STRING" id="158607.A0A2P5I942"/>
<dbReference type="AlphaFoldDB" id="A0A2P5I942"/>
<sequence length="91" mass="10233">MAASDQKASAGQQWGEAEIEKALKRLAKDTFEALQESSKTAYSAIQEYKQAATNEETSKVFERAKQSRQDNPKGIKPWRARDDPDWLGTNT</sequence>
<evidence type="ECO:0000256" key="1">
    <source>
        <dbReference type="SAM" id="MobiDB-lite"/>
    </source>
</evidence>
<accession>A0A2P5I942</accession>
<feature type="compositionally biased region" description="Basic and acidic residues" evidence="1">
    <location>
        <begin position="56"/>
        <end position="84"/>
    </location>
</feature>
<reference evidence="2" key="1">
    <citation type="submission" date="2017-09" db="EMBL/GenBank/DDBJ databases">
        <title>Polyketide synthases of a Diaporthe helianthi virulent isolate.</title>
        <authorList>
            <person name="Baroncelli R."/>
        </authorList>
    </citation>
    <scope>NUCLEOTIDE SEQUENCE [LARGE SCALE GENOMIC DNA]</scope>
    <source>
        <strain evidence="2">7/96</strain>
    </source>
</reference>
<evidence type="ECO:0000313" key="3">
    <source>
        <dbReference type="Proteomes" id="UP000094444"/>
    </source>
</evidence>